<dbReference type="PANTHER" id="PTHR43798">
    <property type="entry name" value="MONOACYLGLYCEROL LIPASE"/>
    <property type="match status" value="1"/>
</dbReference>
<reference evidence="2 3" key="1">
    <citation type="submission" date="2020-07" db="EMBL/GenBank/DDBJ databases">
        <title>Genomic Encyclopedia of Type Strains, Phase IV (KMG-V): Genome sequencing to study the core and pangenomes of soil and plant-associated prokaryotes.</title>
        <authorList>
            <person name="Whitman W."/>
        </authorList>
    </citation>
    <scope>NUCLEOTIDE SEQUENCE [LARGE SCALE GENOMIC DNA]</scope>
    <source>
        <strain evidence="2 3">SAS40</strain>
    </source>
</reference>
<dbReference type="EMBL" id="JACBYR010000001">
    <property type="protein sequence ID" value="NYE83721.1"/>
    <property type="molecule type" value="Genomic_DNA"/>
</dbReference>
<dbReference type="Gene3D" id="3.40.50.1820">
    <property type="entry name" value="alpha/beta hydrolase"/>
    <property type="match status" value="1"/>
</dbReference>
<feature type="domain" description="AB hydrolase-1" evidence="1">
    <location>
        <begin position="42"/>
        <end position="307"/>
    </location>
</feature>
<dbReference type="AlphaFoldDB" id="A0A7Y9IVC0"/>
<dbReference type="SUPFAM" id="SSF53474">
    <property type="entry name" value="alpha/beta-Hydrolases"/>
    <property type="match status" value="1"/>
</dbReference>
<dbReference type="InterPro" id="IPR000073">
    <property type="entry name" value="AB_hydrolase_1"/>
</dbReference>
<accession>A0A7Y9IVC0</accession>
<dbReference type="PANTHER" id="PTHR43798:SF33">
    <property type="entry name" value="HYDROLASE, PUTATIVE (AFU_ORTHOLOGUE AFUA_2G14860)-RELATED"/>
    <property type="match status" value="1"/>
</dbReference>
<evidence type="ECO:0000313" key="3">
    <source>
        <dbReference type="Proteomes" id="UP000542125"/>
    </source>
</evidence>
<keyword evidence="3" id="KW-1185">Reference proteome</keyword>
<dbReference type="Pfam" id="PF00561">
    <property type="entry name" value="Abhydrolase_1"/>
    <property type="match status" value="1"/>
</dbReference>
<proteinExistence type="predicted"/>
<name>A0A7Y9IVC0_9BURK</name>
<dbReference type="InterPro" id="IPR029058">
    <property type="entry name" value="AB_hydrolase_fold"/>
</dbReference>
<evidence type="ECO:0000259" key="1">
    <source>
        <dbReference type="Pfam" id="PF00561"/>
    </source>
</evidence>
<sequence>MTHHAAPDALEEPRLAHVTCLSPAGLHRMAYWEWGDPDNPAVLICAHGLTRSGRDFDRLARRLSSRYRVVCPDIVGRGQSDWLSDSAYYVIPQYVSDMLPLLAAVGGKTVHWFGTSLGGLIGMSLASLAGTPITRLVINDVGPRLAPDALMRIGQYVGKAGDFPSREAGLEYLSVVSAAFGPHKPEAWQELNQYILVPADAGPGRTQQGNSRTLAAAIPAATPAASAEPTAWRLHYDPAISVAFKPMAPPIAMAAEMMLWKAFDAIDCPTLIVRGEQSDLLSAATAAEMTRRNPNAQVVEIAGVGHAPTFMSDDQIAIAEGFLTGGAGATATSHTRGAAGPAD</sequence>
<dbReference type="Proteomes" id="UP000542125">
    <property type="component" value="Unassembled WGS sequence"/>
</dbReference>
<dbReference type="InterPro" id="IPR050266">
    <property type="entry name" value="AB_hydrolase_sf"/>
</dbReference>
<dbReference type="GO" id="GO:0046464">
    <property type="term" value="P:acylglycerol catabolic process"/>
    <property type="evidence" value="ECO:0007669"/>
    <property type="project" value="TreeGrafter"/>
</dbReference>
<organism evidence="2 3">
    <name type="scientific">Pigmentiphaga litoralis</name>
    <dbReference type="NCBI Taxonomy" id="516702"/>
    <lineage>
        <taxon>Bacteria</taxon>
        <taxon>Pseudomonadati</taxon>
        <taxon>Pseudomonadota</taxon>
        <taxon>Betaproteobacteria</taxon>
        <taxon>Burkholderiales</taxon>
        <taxon>Alcaligenaceae</taxon>
        <taxon>Pigmentiphaga</taxon>
    </lineage>
</organism>
<dbReference type="RefSeq" id="WP_179587500.1">
    <property type="nucleotide sequence ID" value="NZ_JACBYR010000001.1"/>
</dbReference>
<protein>
    <submittedName>
        <fullName evidence="2">Pimeloyl-ACP methyl ester carboxylesterase</fullName>
    </submittedName>
</protein>
<evidence type="ECO:0000313" key="2">
    <source>
        <dbReference type="EMBL" id="NYE83721.1"/>
    </source>
</evidence>
<dbReference type="GO" id="GO:0016020">
    <property type="term" value="C:membrane"/>
    <property type="evidence" value="ECO:0007669"/>
    <property type="project" value="TreeGrafter"/>
</dbReference>
<comment type="caution">
    <text evidence="2">The sequence shown here is derived from an EMBL/GenBank/DDBJ whole genome shotgun (WGS) entry which is preliminary data.</text>
</comment>
<dbReference type="GO" id="GO:0047372">
    <property type="term" value="F:monoacylglycerol lipase activity"/>
    <property type="evidence" value="ECO:0007669"/>
    <property type="project" value="TreeGrafter"/>
</dbReference>
<gene>
    <name evidence="2" type="ORF">FHW18_002992</name>
</gene>